<dbReference type="AlphaFoldDB" id="A0AAW1VL00"/>
<evidence type="ECO:0000256" key="1">
    <source>
        <dbReference type="SAM" id="MobiDB-lite"/>
    </source>
</evidence>
<evidence type="ECO:0000313" key="3">
    <source>
        <dbReference type="Proteomes" id="UP001457282"/>
    </source>
</evidence>
<accession>A0AAW1VL00</accession>
<organism evidence="2 3">
    <name type="scientific">Rubus argutus</name>
    <name type="common">Southern blackberry</name>
    <dbReference type="NCBI Taxonomy" id="59490"/>
    <lineage>
        <taxon>Eukaryota</taxon>
        <taxon>Viridiplantae</taxon>
        <taxon>Streptophyta</taxon>
        <taxon>Embryophyta</taxon>
        <taxon>Tracheophyta</taxon>
        <taxon>Spermatophyta</taxon>
        <taxon>Magnoliopsida</taxon>
        <taxon>eudicotyledons</taxon>
        <taxon>Gunneridae</taxon>
        <taxon>Pentapetalae</taxon>
        <taxon>rosids</taxon>
        <taxon>fabids</taxon>
        <taxon>Rosales</taxon>
        <taxon>Rosaceae</taxon>
        <taxon>Rosoideae</taxon>
        <taxon>Rosoideae incertae sedis</taxon>
        <taxon>Rubus</taxon>
    </lineage>
</organism>
<reference evidence="2 3" key="1">
    <citation type="journal article" date="2023" name="G3 (Bethesda)">
        <title>A chromosome-length genome assembly and annotation of blackberry (Rubus argutus, cv. 'Hillquist').</title>
        <authorList>
            <person name="Bruna T."/>
            <person name="Aryal R."/>
            <person name="Dudchenko O."/>
            <person name="Sargent D.J."/>
            <person name="Mead D."/>
            <person name="Buti M."/>
            <person name="Cavallini A."/>
            <person name="Hytonen T."/>
            <person name="Andres J."/>
            <person name="Pham M."/>
            <person name="Weisz D."/>
            <person name="Mascagni F."/>
            <person name="Usai G."/>
            <person name="Natali L."/>
            <person name="Bassil N."/>
            <person name="Fernandez G.E."/>
            <person name="Lomsadze A."/>
            <person name="Armour M."/>
            <person name="Olukolu B."/>
            <person name="Poorten T."/>
            <person name="Britton C."/>
            <person name="Davik J."/>
            <person name="Ashrafi H."/>
            <person name="Aiden E.L."/>
            <person name="Borodovsky M."/>
            <person name="Worthington M."/>
        </authorList>
    </citation>
    <scope>NUCLEOTIDE SEQUENCE [LARGE SCALE GENOMIC DNA]</scope>
    <source>
        <strain evidence="2">PI 553951</strain>
    </source>
</reference>
<comment type="caution">
    <text evidence="2">The sequence shown here is derived from an EMBL/GenBank/DDBJ whole genome shotgun (WGS) entry which is preliminary data.</text>
</comment>
<feature type="compositionally biased region" description="Basic and acidic residues" evidence="1">
    <location>
        <begin position="86"/>
        <end position="122"/>
    </location>
</feature>
<protein>
    <submittedName>
        <fullName evidence="2">Uncharacterized protein</fullName>
    </submittedName>
</protein>
<feature type="region of interest" description="Disordered" evidence="1">
    <location>
        <begin position="78"/>
        <end position="148"/>
    </location>
</feature>
<sequence>MLWTELGFMGRNLLLSYLLNKEACILALKHMSRISWKERLIVNWRHYSLKLSHRCVLELPRLLKIHAKMLHKHLQRLEEQEDGEEKLDMADHLQPEEESEPHANDAETYSPERIEEEVHVAEEEAEEAGSFSPDLLHGDENEEVMDPEEDRAILVSFLIIREHSRFQSALV</sequence>
<proteinExistence type="predicted"/>
<evidence type="ECO:0000313" key="2">
    <source>
        <dbReference type="EMBL" id="KAK9902328.1"/>
    </source>
</evidence>
<gene>
    <name evidence="2" type="ORF">M0R45_001748</name>
</gene>
<name>A0AAW1VL00_RUBAR</name>
<dbReference type="Proteomes" id="UP001457282">
    <property type="component" value="Unassembled WGS sequence"/>
</dbReference>
<dbReference type="EMBL" id="JBEDUW010000263">
    <property type="protein sequence ID" value="KAK9902328.1"/>
    <property type="molecule type" value="Genomic_DNA"/>
</dbReference>
<keyword evidence="3" id="KW-1185">Reference proteome</keyword>